<evidence type="ECO:0000313" key="2">
    <source>
        <dbReference type="Proteomes" id="UP000036102"/>
    </source>
</evidence>
<dbReference type="OrthoDB" id="8477619at2"/>
<keyword evidence="2" id="KW-1185">Reference proteome</keyword>
<dbReference type="PATRIC" id="fig|1658765.3.peg.1501"/>
<sequence>MTITSDQIVLSESEVMADTDDGGGRMSGRIVVSGQINNTFPDISRIDRVYGRVNLRKLYLFVNAANQDTLLGAHTILSDRPDDPNVHVLLFNTESHTDRRIDAQDRIESYVVASNEAPVWLRGRQLAGQRAIQALARTNNQQDPEPGQIYVLTDLDAGSEQYVRITGVEIKEQTFTIDRGSYGFYNFQLKTYVIELAQPLEYDFDGSDPHPTGNLKDNIKILKTQVADAAKYFGASPLAAPAAVGDRVITVQSTYSPLVPSAQSENAITDQAAGAQAAIIQPASNNTITVSADDVTTDTNGAGIYYTGRAIVPGTLVISGSNGQYTDQGGKLVYTGGSNNLDTENSAVDYINGEIRAFYSGGSRFNSVTLTFQPGAVVNQQTKQASLEVNQQTRSLTWVHQTEPKASPATLTVEYRAQGNWYLLRDYGAGELTGDGTGTIDYATGTVNFTLAALPDAGTNIIIAWGEKQGTVIEAGATIPDAPTIRFEVGETV</sequence>
<dbReference type="RefSeq" id="WP_048495424.1">
    <property type="nucleotide sequence ID" value="NZ_LFBU01000001.1"/>
</dbReference>
<evidence type="ECO:0000313" key="1">
    <source>
        <dbReference type="EMBL" id="KMQ75305.1"/>
    </source>
</evidence>
<name>A0A0J7M2R5_9GAMM</name>
<accession>A0A0J7M2R5</accession>
<organism evidence="1 2">
    <name type="scientific">Marinobacter subterrani</name>
    <dbReference type="NCBI Taxonomy" id="1658765"/>
    <lineage>
        <taxon>Bacteria</taxon>
        <taxon>Pseudomonadati</taxon>
        <taxon>Pseudomonadota</taxon>
        <taxon>Gammaproteobacteria</taxon>
        <taxon>Pseudomonadales</taxon>
        <taxon>Marinobacteraceae</taxon>
        <taxon>Marinobacter</taxon>
    </lineage>
</organism>
<dbReference type="STRING" id="1658765.Msub_11507"/>
<proteinExistence type="predicted"/>
<dbReference type="AlphaFoldDB" id="A0A0J7M2R5"/>
<protein>
    <submittedName>
        <fullName evidence="1">Uncharacterized protein</fullName>
    </submittedName>
</protein>
<reference evidence="1 2" key="1">
    <citation type="submission" date="2015-06" db="EMBL/GenBank/DDBJ databases">
        <title>Marinobacter subterrani, a genetically tractable neutrophilic iron-oxidizing strain isolated from the Soudan Iron Mine.</title>
        <authorList>
            <person name="Bonis B.M."/>
            <person name="Gralnick J.A."/>
        </authorList>
    </citation>
    <scope>NUCLEOTIDE SEQUENCE [LARGE SCALE GENOMIC DNA]</scope>
    <source>
        <strain evidence="1 2">JG233</strain>
    </source>
</reference>
<gene>
    <name evidence="1" type="ORF">Msub_11507</name>
</gene>
<dbReference type="Proteomes" id="UP000036102">
    <property type="component" value="Unassembled WGS sequence"/>
</dbReference>
<comment type="caution">
    <text evidence="1">The sequence shown here is derived from an EMBL/GenBank/DDBJ whole genome shotgun (WGS) entry which is preliminary data.</text>
</comment>
<dbReference type="EMBL" id="LFBU01000001">
    <property type="protein sequence ID" value="KMQ75305.1"/>
    <property type="molecule type" value="Genomic_DNA"/>
</dbReference>